<organism evidence="1 2">
    <name type="scientific">Corynebacterium glucuronolyticum ATCC 51866</name>
    <dbReference type="NCBI Taxonomy" id="548478"/>
    <lineage>
        <taxon>Bacteria</taxon>
        <taxon>Bacillati</taxon>
        <taxon>Actinomycetota</taxon>
        <taxon>Actinomycetes</taxon>
        <taxon>Mycobacteriales</taxon>
        <taxon>Corynebacteriaceae</taxon>
        <taxon>Corynebacterium</taxon>
    </lineage>
</organism>
<sequence length="120" mass="12347">MVGGCFSFLLLGIANSIVAVKSGVITGLGCLGWISRVAGIANSIVAVKYGVITGLGYLGWCTRVAGIANSIIAVKYGVITQLGYLGWGSRVKGVTAGGFRTHLVQQDPGKFCPGGWWGAL</sequence>
<dbReference type="EMBL" id="ACHF01000020">
    <property type="protein sequence ID" value="EEI63900.1"/>
    <property type="molecule type" value="Genomic_DNA"/>
</dbReference>
<name>A0ABP2E0Z7_9CORY</name>
<reference evidence="1 2" key="1">
    <citation type="submission" date="2009-01" db="EMBL/GenBank/DDBJ databases">
        <authorList>
            <person name="Qin X."/>
            <person name="Bachman B."/>
            <person name="Battles P."/>
            <person name="Bell A."/>
            <person name="Bess C."/>
            <person name="Bickham C."/>
            <person name="Chaboub L."/>
            <person name="Chen D."/>
            <person name="Coyle M."/>
            <person name="Deiros D.R."/>
            <person name="Dinh H."/>
            <person name="Forbes L."/>
            <person name="Fowler G."/>
            <person name="Francisco L."/>
            <person name="Fu Q."/>
            <person name="Gubbala S."/>
            <person name="Hale W."/>
            <person name="Han Y."/>
            <person name="Hemphill L."/>
            <person name="Highlander S.K."/>
            <person name="Hirani K."/>
            <person name="Hogues M."/>
            <person name="Jackson L."/>
            <person name="Jakkamsetti A."/>
            <person name="Javaid M."/>
            <person name="Jiang H."/>
            <person name="Korchina V."/>
            <person name="Kovar C."/>
            <person name="Lara F."/>
            <person name="Lee S."/>
            <person name="Mata R."/>
            <person name="Mathew T."/>
            <person name="Moen C."/>
            <person name="Morales K."/>
            <person name="Munidasa M."/>
            <person name="Nazareth L."/>
            <person name="Ngo R."/>
            <person name="Nguyen L."/>
            <person name="Okwuonu G."/>
            <person name="Ongeri F."/>
            <person name="Patil S."/>
            <person name="Petrosino J."/>
            <person name="Pham C."/>
            <person name="Pham P."/>
            <person name="Pu L.-L."/>
            <person name="Puazo M."/>
            <person name="Raj R."/>
            <person name="Reid J."/>
            <person name="Rouhana J."/>
            <person name="Saada N."/>
            <person name="Shang Y."/>
            <person name="Simmons D."/>
            <person name="Thornton R."/>
            <person name="Warren J."/>
            <person name="Weissenberger G."/>
            <person name="Zhang J."/>
            <person name="Zhang L."/>
            <person name="Zhou C."/>
            <person name="Zhu D."/>
            <person name="Muzny D."/>
            <person name="Worley K."/>
            <person name="Gibbs R."/>
        </authorList>
    </citation>
    <scope>NUCLEOTIDE SEQUENCE [LARGE SCALE GENOMIC DNA]</scope>
    <source>
        <strain evidence="1 2">ATCC 51866</strain>
    </source>
</reference>
<gene>
    <name evidence="1" type="ORF">HMPREF0293_0696</name>
</gene>
<evidence type="ECO:0000313" key="2">
    <source>
        <dbReference type="Proteomes" id="UP000006237"/>
    </source>
</evidence>
<keyword evidence="2" id="KW-1185">Reference proteome</keyword>
<comment type="caution">
    <text evidence="1">The sequence shown here is derived from an EMBL/GenBank/DDBJ whole genome shotgun (WGS) entry which is preliminary data.</text>
</comment>
<evidence type="ECO:0000313" key="1">
    <source>
        <dbReference type="EMBL" id="EEI63900.1"/>
    </source>
</evidence>
<accession>A0ABP2E0Z7</accession>
<proteinExistence type="predicted"/>
<dbReference type="Proteomes" id="UP000006237">
    <property type="component" value="Unassembled WGS sequence"/>
</dbReference>
<protein>
    <submittedName>
        <fullName evidence="1">Uncharacterized protein</fullName>
    </submittedName>
</protein>